<dbReference type="Gene3D" id="3.40.710.10">
    <property type="entry name" value="DD-peptidase/beta-lactamase superfamily"/>
    <property type="match status" value="1"/>
</dbReference>
<protein>
    <submittedName>
        <fullName evidence="3">CubicO group peptidase (Beta-lactamase class C family)</fullName>
    </submittedName>
</protein>
<proteinExistence type="predicted"/>
<dbReference type="InterPro" id="IPR001466">
    <property type="entry name" value="Beta-lactam-related"/>
</dbReference>
<keyword evidence="4" id="KW-1185">Reference proteome</keyword>
<dbReference type="RefSeq" id="WP_307233068.1">
    <property type="nucleotide sequence ID" value="NZ_JAUSTT010000041.1"/>
</dbReference>
<accession>A0ABT9X001</accession>
<feature type="domain" description="Beta-lactamase-related" evidence="2">
    <location>
        <begin position="12"/>
        <end position="330"/>
    </location>
</feature>
<dbReference type="PANTHER" id="PTHR43283">
    <property type="entry name" value="BETA-LACTAMASE-RELATED"/>
    <property type="match status" value="1"/>
</dbReference>
<dbReference type="SUPFAM" id="SSF56601">
    <property type="entry name" value="beta-lactamase/transpeptidase-like"/>
    <property type="match status" value="1"/>
</dbReference>
<dbReference type="InterPro" id="IPR012338">
    <property type="entry name" value="Beta-lactam/transpept-like"/>
</dbReference>
<evidence type="ECO:0000313" key="4">
    <source>
        <dbReference type="Proteomes" id="UP001223586"/>
    </source>
</evidence>
<evidence type="ECO:0000313" key="3">
    <source>
        <dbReference type="EMBL" id="MDQ0178335.1"/>
    </source>
</evidence>
<evidence type="ECO:0000259" key="2">
    <source>
        <dbReference type="Pfam" id="PF00144"/>
    </source>
</evidence>
<dbReference type="PANTHER" id="PTHR43283:SF11">
    <property type="entry name" value="BETA-LACTAMASE-RELATED DOMAIN-CONTAINING PROTEIN"/>
    <property type="match status" value="1"/>
</dbReference>
<evidence type="ECO:0000256" key="1">
    <source>
        <dbReference type="ARBA" id="ARBA00022801"/>
    </source>
</evidence>
<dbReference type="Proteomes" id="UP001223586">
    <property type="component" value="Unassembled WGS sequence"/>
</dbReference>
<dbReference type="InterPro" id="IPR050789">
    <property type="entry name" value="Diverse_Enzym_Activities"/>
</dbReference>
<name>A0ABT9X001_9BACI</name>
<dbReference type="EMBL" id="JAUSTT010000041">
    <property type="protein sequence ID" value="MDQ0178335.1"/>
    <property type="molecule type" value="Genomic_DNA"/>
</dbReference>
<comment type="caution">
    <text evidence="3">The sequence shown here is derived from an EMBL/GenBank/DDBJ whole genome shotgun (WGS) entry which is preliminary data.</text>
</comment>
<organism evidence="3 4">
    <name type="scientific">Bacillus chungangensis</name>
    <dbReference type="NCBI Taxonomy" id="587633"/>
    <lineage>
        <taxon>Bacteria</taxon>
        <taxon>Bacillati</taxon>
        <taxon>Bacillota</taxon>
        <taxon>Bacilli</taxon>
        <taxon>Bacillales</taxon>
        <taxon>Bacillaceae</taxon>
        <taxon>Bacillus</taxon>
    </lineage>
</organism>
<keyword evidence="1" id="KW-0378">Hydrolase</keyword>
<gene>
    <name evidence="3" type="ORF">J2S08_004240</name>
</gene>
<dbReference type="Pfam" id="PF00144">
    <property type="entry name" value="Beta-lactamase"/>
    <property type="match status" value="1"/>
</dbReference>
<sequence>MIKNSVLDFLEKEIEAEHIPGAVIHVFYQGETIVQEAIGNRVVYPEKFPMQLDTIFDLASLTKVVAALPAILTLIDNGEVRLDDRVAFFLPAFAVNGKEEVRLRHLLTHTSGLAAHRPFYLETLSKTEIIEKICQEPLQHQIGEKVIYSDLNFILLSSIVELVANISFAAFVKEKIFAPLGMHETSFNPTFVKTRYAATAYSEKHETYKQGIVHDDNAEVLGGISGHAGLFSTIKDLAAYAEMIENDGIYQGKRMISKAAIALSRENFTAFDTEYRGIGWIIKNDADISSCGDLFSGSSYGHTGFTGTSIWFDPEIKLHIILLTNRVHMKNTDAILRLRPRLHNLIRAYFS</sequence>
<reference evidence="3 4" key="1">
    <citation type="submission" date="2023-07" db="EMBL/GenBank/DDBJ databases">
        <title>Genomic Encyclopedia of Type Strains, Phase IV (KMG-IV): sequencing the most valuable type-strain genomes for metagenomic binning, comparative biology and taxonomic classification.</title>
        <authorList>
            <person name="Goeker M."/>
        </authorList>
    </citation>
    <scope>NUCLEOTIDE SEQUENCE [LARGE SCALE GENOMIC DNA]</scope>
    <source>
        <strain evidence="3 4">DSM 23837</strain>
    </source>
</reference>